<gene>
    <name evidence="3" type="ORF">SIAM614_04665</name>
</gene>
<dbReference type="InterPro" id="IPR050810">
    <property type="entry name" value="Bact_Secretion_Sys_Channel"/>
</dbReference>
<dbReference type="PRINTS" id="PR00811">
    <property type="entry name" value="BCTERIALGSPD"/>
</dbReference>
<dbReference type="AlphaFoldDB" id="A0NS96"/>
<dbReference type="GO" id="GO:0015627">
    <property type="term" value="C:type II protein secretion system complex"/>
    <property type="evidence" value="ECO:0007669"/>
    <property type="project" value="TreeGrafter"/>
</dbReference>
<dbReference type="eggNOG" id="COG4964">
    <property type="taxonomic scope" value="Bacteria"/>
</dbReference>
<dbReference type="PANTHER" id="PTHR30332:SF17">
    <property type="entry name" value="TYPE IV PILIATION SYSTEM PROTEIN DR_0774-RELATED"/>
    <property type="match status" value="1"/>
</dbReference>
<comment type="caution">
    <text evidence="3">The sequence shown here is derived from an EMBL/GenBank/DDBJ whole genome shotgun (WGS) entry which is preliminary data.</text>
</comment>
<reference evidence="3 4" key="1">
    <citation type="submission" date="2006-05" db="EMBL/GenBank/DDBJ databases">
        <authorList>
            <person name="King G."/>
            <person name="Ferriera S."/>
            <person name="Johnson J."/>
            <person name="Kravitz S."/>
            <person name="Beeson K."/>
            <person name="Sutton G."/>
            <person name="Rogers Y.-H."/>
            <person name="Friedman R."/>
            <person name="Frazier M."/>
            <person name="Venter J.C."/>
        </authorList>
    </citation>
    <scope>NUCLEOTIDE SEQUENCE [LARGE SCALE GENOMIC DNA]</scope>
    <source>
        <strain evidence="4">ATCC 25650 / DSM 13394 / JCM 20685 / NBRC 16684 / NCIMB 2208 / IAM 12614 / B1</strain>
    </source>
</reference>
<dbReference type="InterPro" id="IPR032789">
    <property type="entry name" value="T2SS-T3SS_pil_N"/>
</dbReference>
<dbReference type="Pfam" id="PF00263">
    <property type="entry name" value="Secretin"/>
    <property type="match status" value="1"/>
</dbReference>
<dbReference type="EMBL" id="AAUW01000006">
    <property type="protein sequence ID" value="EAV44425.1"/>
    <property type="molecule type" value="Genomic_DNA"/>
</dbReference>
<dbReference type="GO" id="GO:0009306">
    <property type="term" value="P:protein secretion"/>
    <property type="evidence" value="ECO:0007669"/>
    <property type="project" value="InterPro"/>
</dbReference>
<dbReference type="InterPro" id="IPR001775">
    <property type="entry name" value="GspD/PilQ"/>
</dbReference>
<dbReference type="Pfam" id="PF04972">
    <property type="entry name" value="BON"/>
    <property type="match status" value="1"/>
</dbReference>
<dbReference type="PANTHER" id="PTHR30332">
    <property type="entry name" value="PROBABLE GENERAL SECRETION PATHWAY PROTEIN D"/>
    <property type="match status" value="1"/>
</dbReference>
<comment type="similarity">
    <text evidence="1">Belongs to the bacterial secretin family.</text>
</comment>
<evidence type="ECO:0000259" key="2">
    <source>
        <dbReference type="PROSITE" id="PS50914"/>
    </source>
</evidence>
<dbReference type="InterPro" id="IPR007055">
    <property type="entry name" value="BON_dom"/>
</dbReference>
<feature type="domain" description="BON" evidence="2">
    <location>
        <begin position="125"/>
        <end position="197"/>
    </location>
</feature>
<dbReference type="InterPro" id="IPR004846">
    <property type="entry name" value="T2SS/T3SS_dom"/>
</dbReference>
<dbReference type="Proteomes" id="UP000004848">
    <property type="component" value="Unassembled WGS sequence"/>
</dbReference>
<organism evidence="3 4">
    <name type="scientific">Roseibium aggregatum (strain ATCC 25650 / DSM 13394 / JCM 20685 / NBRC 16684 / NCIMB 2208 / IAM 12614 / B1)</name>
    <name type="common">Stappia aggregata</name>
    <dbReference type="NCBI Taxonomy" id="384765"/>
    <lineage>
        <taxon>Bacteria</taxon>
        <taxon>Pseudomonadati</taxon>
        <taxon>Pseudomonadota</taxon>
        <taxon>Alphaproteobacteria</taxon>
        <taxon>Hyphomicrobiales</taxon>
        <taxon>Stappiaceae</taxon>
        <taxon>Roseibium</taxon>
    </lineage>
</organism>
<sequence>MSPFENRTSGKRGAMKQYLYKLAATAVLLGGLMGVSAPVAQAEGNFPSQVHIAAGERATGRILNVGVGRSVVINLAEDAADVLVSNPEIADAVLRTPRRIFVIGNTAGQSRLVLFSRSGRELASFDVRVEKDTSDITRIIRKLIPGSNIFAESINGSVVLSGTAKSTLEAQQAADIAAKFQGAASASEVVNLISVAGKDQVHLKVTVAEVERSIIKQLGVQFQGTIGIGNFTPFMSSLPNFTVNPTIVNQAVGGTQLTAGATSITAQVEALQREGVIRTLAEPTLTAISGENASFLAGGEFPIPISQRDGELSVEFKKFGVGLDFTPVVLSEGRISLRVKTEVSELSNDGAVSAGGITISALKVRRAESTMELPSGGTLVMAGLLQESYQQAIEGVPGLMQIPILGALFKSRDFLREQTELAVFVTPYVVQPVAVSKLQRPDKNLMAPSDAGTIFLNRLNKIYNPTGAAAEGTYHGQVGFIYK</sequence>
<proteinExistence type="inferred from homology"/>
<accession>A0NS96</accession>
<name>A0NS96_ROSAI</name>
<dbReference type="Pfam" id="PF13629">
    <property type="entry name" value="T2SS-T3SS_pil_N"/>
    <property type="match status" value="1"/>
</dbReference>
<evidence type="ECO:0000313" key="3">
    <source>
        <dbReference type="EMBL" id="EAV44425.1"/>
    </source>
</evidence>
<protein>
    <submittedName>
        <fullName evidence="3">Pilus assembly protein</fullName>
    </submittedName>
</protein>
<dbReference type="PROSITE" id="PS50914">
    <property type="entry name" value="BON"/>
    <property type="match status" value="1"/>
</dbReference>
<evidence type="ECO:0000313" key="4">
    <source>
        <dbReference type="Proteomes" id="UP000004848"/>
    </source>
</evidence>
<evidence type="ECO:0000256" key="1">
    <source>
        <dbReference type="RuleBase" id="RU004003"/>
    </source>
</evidence>